<evidence type="ECO:0000313" key="1">
    <source>
        <dbReference type="EMBL" id="EJK66392.1"/>
    </source>
</evidence>
<protein>
    <submittedName>
        <fullName evidence="1">Uncharacterized protein</fullName>
    </submittedName>
</protein>
<sequence length="142" mass="15366">MVGQIYCGRALVVEDFQRAETANQTSDTEQINATGLSYATSYSTGGAPTLKALGHLSLGLVVLIVNGLGQRSRKPRSKLLCRGEEASVDERKIFNGPDARSGQTGAPTLKDTYHWYRGQTDSGRGVKRTTWEASVKMSILST</sequence>
<gene>
    <name evidence="1" type="ORF">THAOC_12694</name>
</gene>
<keyword evidence="2" id="KW-1185">Reference proteome</keyword>
<reference evidence="1 2" key="1">
    <citation type="journal article" date="2012" name="Genome Biol.">
        <title>Genome and low-iron response of an oceanic diatom adapted to chronic iron limitation.</title>
        <authorList>
            <person name="Lommer M."/>
            <person name="Specht M."/>
            <person name="Roy A.S."/>
            <person name="Kraemer L."/>
            <person name="Andreson R."/>
            <person name="Gutowska M.A."/>
            <person name="Wolf J."/>
            <person name="Bergner S.V."/>
            <person name="Schilhabel M.B."/>
            <person name="Klostermeier U.C."/>
            <person name="Beiko R.G."/>
            <person name="Rosenstiel P."/>
            <person name="Hippler M."/>
            <person name="Laroche J."/>
        </authorList>
    </citation>
    <scope>NUCLEOTIDE SEQUENCE [LARGE SCALE GENOMIC DNA]</scope>
    <source>
        <strain evidence="1 2">CCMP1005</strain>
    </source>
</reference>
<proteinExistence type="predicted"/>
<dbReference type="EMBL" id="AGNL01015003">
    <property type="protein sequence ID" value="EJK66392.1"/>
    <property type="molecule type" value="Genomic_DNA"/>
</dbReference>
<organism evidence="1 2">
    <name type="scientific">Thalassiosira oceanica</name>
    <name type="common">Marine diatom</name>
    <dbReference type="NCBI Taxonomy" id="159749"/>
    <lineage>
        <taxon>Eukaryota</taxon>
        <taxon>Sar</taxon>
        <taxon>Stramenopiles</taxon>
        <taxon>Ochrophyta</taxon>
        <taxon>Bacillariophyta</taxon>
        <taxon>Coscinodiscophyceae</taxon>
        <taxon>Thalassiosirophycidae</taxon>
        <taxon>Thalassiosirales</taxon>
        <taxon>Thalassiosiraceae</taxon>
        <taxon>Thalassiosira</taxon>
    </lineage>
</organism>
<dbReference type="AlphaFoldDB" id="K0T7D8"/>
<comment type="caution">
    <text evidence="1">The sequence shown here is derived from an EMBL/GenBank/DDBJ whole genome shotgun (WGS) entry which is preliminary data.</text>
</comment>
<accession>K0T7D8</accession>
<name>K0T7D8_THAOC</name>
<dbReference type="Proteomes" id="UP000266841">
    <property type="component" value="Unassembled WGS sequence"/>
</dbReference>
<evidence type="ECO:0000313" key="2">
    <source>
        <dbReference type="Proteomes" id="UP000266841"/>
    </source>
</evidence>